<evidence type="ECO:0000256" key="1">
    <source>
        <dbReference type="SAM" id="Phobius"/>
    </source>
</evidence>
<keyword evidence="1" id="KW-1133">Transmembrane helix</keyword>
<dbReference type="EMBL" id="FOGV01000003">
    <property type="protein sequence ID" value="SER59808.1"/>
    <property type="molecule type" value="Genomic_DNA"/>
</dbReference>
<reference evidence="3" key="1">
    <citation type="submission" date="2016-10" db="EMBL/GenBank/DDBJ databases">
        <authorList>
            <person name="de Groot N.N."/>
        </authorList>
    </citation>
    <scope>NUCLEOTIDE SEQUENCE [LARGE SCALE GENOMIC DNA]</scope>
    <source>
        <strain evidence="3">10nlg</strain>
    </source>
</reference>
<dbReference type="Gene3D" id="3.40.50.300">
    <property type="entry name" value="P-loop containing nucleotide triphosphate hydrolases"/>
    <property type="match status" value="1"/>
</dbReference>
<dbReference type="RefSeq" id="WP_093071884.1">
    <property type="nucleotide sequence ID" value="NZ_FOGV01000003.1"/>
</dbReference>
<dbReference type="SUPFAM" id="SSF52540">
    <property type="entry name" value="P-loop containing nucleoside triphosphate hydrolases"/>
    <property type="match status" value="1"/>
</dbReference>
<keyword evidence="1" id="KW-0812">Transmembrane</keyword>
<feature type="transmembrane region" description="Helical" evidence="1">
    <location>
        <begin position="56"/>
        <end position="74"/>
    </location>
</feature>
<gene>
    <name evidence="2" type="ORF">SAMN05444126_1038</name>
</gene>
<dbReference type="Proteomes" id="UP000199318">
    <property type="component" value="Unassembled WGS sequence"/>
</dbReference>
<sequence>MKVFEFIGVPGSGKSTLTEEVIRSLENSGLKVASYSSIKNNLSFNRGNYFERVSNIMMFFIFILLNINIIYSIIRIVENKCKMDTIYYTYVFMRNLFQIYKLKKEYELVVLDEGFVQKLWSISINNKINFEDEGANLFEKIVNKLDLSYSLIFVEIDLQEAINRILARGKEKGRFNKLARSELESMLNKNYLELYMLSQSLREHVTLTLNGEYEVHVNKREVLAVIR</sequence>
<dbReference type="InterPro" id="IPR027417">
    <property type="entry name" value="P-loop_NTPase"/>
</dbReference>
<proteinExistence type="predicted"/>
<dbReference type="AlphaFoldDB" id="A0A1H9QH94"/>
<keyword evidence="1" id="KW-0472">Membrane</keyword>
<organism evidence="2 3">
    <name type="scientific">Salisediminibacterium halotolerans</name>
    <dbReference type="NCBI Taxonomy" id="517425"/>
    <lineage>
        <taxon>Bacteria</taxon>
        <taxon>Bacillati</taxon>
        <taxon>Bacillota</taxon>
        <taxon>Bacilli</taxon>
        <taxon>Bacillales</taxon>
        <taxon>Bacillaceae</taxon>
        <taxon>Salisediminibacterium</taxon>
    </lineage>
</organism>
<dbReference type="OrthoDB" id="1777757at2"/>
<accession>A0A1H9QH94</accession>
<comment type="caution">
    <text evidence="2">The sequence shown here is derived from an EMBL/GenBank/DDBJ whole genome shotgun (WGS) entry which is preliminary data.</text>
</comment>
<evidence type="ECO:0000313" key="3">
    <source>
        <dbReference type="Proteomes" id="UP000199318"/>
    </source>
</evidence>
<protein>
    <submittedName>
        <fullName evidence="2">AAA domain-containing protein</fullName>
    </submittedName>
</protein>
<name>A0A1H9QH94_9BACI</name>
<keyword evidence="3" id="KW-1185">Reference proteome</keyword>
<dbReference type="STRING" id="1464123.SAMN05444126_1038"/>
<evidence type="ECO:0000313" key="2">
    <source>
        <dbReference type="EMBL" id="SER59808.1"/>
    </source>
</evidence>